<dbReference type="Pfam" id="PF00924">
    <property type="entry name" value="MS_channel_2nd"/>
    <property type="match status" value="1"/>
</dbReference>
<evidence type="ECO:0000256" key="2">
    <source>
        <dbReference type="ARBA" id="ARBA00008017"/>
    </source>
</evidence>
<accession>A0A2W5NWF2</accession>
<dbReference type="SUPFAM" id="SSF82861">
    <property type="entry name" value="Mechanosensitive channel protein MscS (YggB), transmembrane region"/>
    <property type="match status" value="1"/>
</dbReference>
<evidence type="ECO:0000256" key="3">
    <source>
        <dbReference type="ARBA" id="ARBA00022475"/>
    </source>
</evidence>
<gene>
    <name evidence="11" type="ORF">DI555_04825</name>
</gene>
<dbReference type="InterPro" id="IPR010920">
    <property type="entry name" value="LSM_dom_sf"/>
</dbReference>
<proteinExistence type="inferred from homology"/>
<dbReference type="Pfam" id="PF21082">
    <property type="entry name" value="MS_channel_3rd"/>
    <property type="match status" value="1"/>
</dbReference>
<comment type="function">
    <text evidence="7">Mechanosensitive channel that participates in the regulation of osmotic pressure changes within the cell, opening in response to stretch forces in the membrane lipid bilayer, without the need for other proteins. Contributes to normal resistance to hypoosmotic shock. Forms an ion channel of 1.0 nanosiemens conductance with a slight preference for anions.</text>
</comment>
<evidence type="ECO:0000313" key="12">
    <source>
        <dbReference type="Proteomes" id="UP000249082"/>
    </source>
</evidence>
<dbReference type="InterPro" id="IPR023408">
    <property type="entry name" value="MscS_beta-dom_sf"/>
</dbReference>
<dbReference type="GO" id="GO:0008381">
    <property type="term" value="F:mechanosensitive monoatomic ion channel activity"/>
    <property type="evidence" value="ECO:0007669"/>
    <property type="project" value="InterPro"/>
</dbReference>
<evidence type="ECO:0000256" key="6">
    <source>
        <dbReference type="ARBA" id="ARBA00023136"/>
    </source>
</evidence>
<dbReference type="AlphaFoldDB" id="A0A2W5NWF2"/>
<dbReference type="PANTHER" id="PTHR30221:SF1">
    <property type="entry name" value="SMALL-CONDUCTANCE MECHANOSENSITIVE CHANNEL"/>
    <property type="match status" value="1"/>
</dbReference>
<evidence type="ECO:0000256" key="1">
    <source>
        <dbReference type="ARBA" id="ARBA00004651"/>
    </source>
</evidence>
<keyword evidence="4 7" id="KW-0812">Transmembrane</keyword>
<comment type="caution">
    <text evidence="11">The sequence shown here is derived from an EMBL/GenBank/DDBJ whole genome shotgun (WGS) entry which is preliminary data.</text>
</comment>
<feature type="transmembrane region" description="Helical" evidence="7">
    <location>
        <begin position="192"/>
        <end position="220"/>
    </location>
</feature>
<protein>
    <recommendedName>
        <fullName evidence="7">Small-conductance mechanosensitive channel</fullName>
    </recommendedName>
</protein>
<evidence type="ECO:0000313" key="11">
    <source>
        <dbReference type="EMBL" id="PZQ56668.1"/>
    </source>
</evidence>
<name>A0A2W5NWF2_9SPHN</name>
<dbReference type="PANTHER" id="PTHR30221">
    <property type="entry name" value="SMALL-CONDUCTANCE MECHANOSENSITIVE CHANNEL"/>
    <property type="match status" value="1"/>
</dbReference>
<dbReference type="Gene3D" id="2.30.30.60">
    <property type="match status" value="1"/>
</dbReference>
<keyword evidence="7" id="KW-0997">Cell inner membrane</keyword>
<feature type="domain" description="Mechanosensitive ion channel transmembrane helices 2/3" evidence="10">
    <location>
        <begin position="166"/>
        <end position="206"/>
    </location>
</feature>
<feature type="transmembrane region" description="Helical" evidence="7">
    <location>
        <begin position="117"/>
        <end position="134"/>
    </location>
</feature>
<dbReference type="InterPro" id="IPR049142">
    <property type="entry name" value="MS_channel_1st"/>
</dbReference>
<keyword evidence="7" id="KW-0406">Ion transport</keyword>
<evidence type="ECO:0000256" key="7">
    <source>
        <dbReference type="RuleBase" id="RU369025"/>
    </source>
</evidence>
<organism evidence="11 12">
    <name type="scientific">Novosphingobium pentaromativorans</name>
    <dbReference type="NCBI Taxonomy" id="205844"/>
    <lineage>
        <taxon>Bacteria</taxon>
        <taxon>Pseudomonadati</taxon>
        <taxon>Pseudomonadota</taxon>
        <taxon>Alphaproteobacteria</taxon>
        <taxon>Sphingomonadales</taxon>
        <taxon>Sphingomonadaceae</taxon>
        <taxon>Novosphingobium</taxon>
    </lineage>
</organism>
<dbReference type="Gene3D" id="1.10.287.1260">
    <property type="match status" value="1"/>
</dbReference>
<dbReference type="EMBL" id="QFPX01000003">
    <property type="protein sequence ID" value="PZQ56668.1"/>
    <property type="molecule type" value="Genomic_DNA"/>
</dbReference>
<dbReference type="SUPFAM" id="SSF50182">
    <property type="entry name" value="Sm-like ribonucleoproteins"/>
    <property type="match status" value="1"/>
</dbReference>
<evidence type="ECO:0000259" key="10">
    <source>
        <dbReference type="Pfam" id="PF21088"/>
    </source>
</evidence>
<dbReference type="InterPro" id="IPR049278">
    <property type="entry name" value="MS_channel_C"/>
</dbReference>
<keyword evidence="7" id="KW-0813">Transport</keyword>
<evidence type="ECO:0000259" key="8">
    <source>
        <dbReference type="Pfam" id="PF00924"/>
    </source>
</evidence>
<dbReference type="Gene3D" id="3.30.70.100">
    <property type="match status" value="1"/>
</dbReference>
<dbReference type="SUPFAM" id="SSF82689">
    <property type="entry name" value="Mechanosensitive channel protein MscS (YggB), C-terminal domain"/>
    <property type="match status" value="1"/>
</dbReference>
<dbReference type="GO" id="GO:0005886">
    <property type="term" value="C:plasma membrane"/>
    <property type="evidence" value="ECO:0007669"/>
    <property type="project" value="UniProtKB-SubCell"/>
</dbReference>
<sequence length="402" mass="42948">MAASTPTPAVTATTAPTRAPAPDVQAQIHDLTSATVNWFQAYWLQIIIAGAIAAGIVSALYALRGLGTRLCRPGNPRGAWLTVVGRVVAKTTNYFIIMTAIKVVDNYAQTPLALDRLITFLFTIAAVLQCAIWAREFILGTIEHKTASEHFQGETIINAMGLIRLLVSVAVFAVAAIVLLDNLGVNVTGLVAGLGVGGIAIGLAAQGIFADLFAALAIIFDRPFSKGDQISFGTSTGTIEAIGLKSTRIRAYTGEQRIISNKALLDMEILNVTKRDHIRLPFTIGVAYETPPETLARIPDILKELVEEAGGKAARAGFETFGPSSLDFALLVDVPGADWSVAHPLRDRLLVGIMKRFAAEGISIPYPTQTTYTAAPNGELIMPYADGHDRTEHAGQPRIHRA</sequence>
<dbReference type="Pfam" id="PF21088">
    <property type="entry name" value="MS_channel_1st"/>
    <property type="match status" value="1"/>
</dbReference>
<dbReference type="Proteomes" id="UP000249082">
    <property type="component" value="Unassembled WGS sequence"/>
</dbReference>
<keyword evidence="5 7" id="KW-1133">Transmembrane helix</keyword>
<dbReference type="InterPro" id="IPR045275">
    <property type="entry name" value="MscS_archaea/bacteria_type"/>
</dbReference>
<keyword evidence="6 7" id="KW-0472">Membrane</keyword>
<comment type="similarity">
    <text evidence="2 7">Belongs to the MscS (TC 1.A.23) family.</text>
</comment>
<feature type="transmembrane region" description="Helical" evidence="7">
    <location>
        <begin position="42"/>
        <end position="66"/>
    </location>
</feature>
<keyword evidence="3" id="KW-1003">Cell membrane</keyword>
<dbReference type="InterPro" id="IPR011066">
    <property type="entry name" value="MscS_channel_C_sf"/>
</dbReference>
<feature type="transmembrane region" description="Helical" evidence="7">
    <location>
        <begin position="155"/>
        <end position="180"/>
    </location>
</feature>
<reference evidence="11 12" key="1">
    <citation type="submission" date="2017-08" db="EMBL/GenBank/DDBJ databases">
        <title>Infants hospitalized years apart are colonized by the same room-sourced microbial strains.</title>
        <authorList>
            <person name="Brooks B."/>
            <person name="Olm M.R."/>
            <person name="Firek B.A."/>
            <person name="Baker R."/>
            <person name="Thomas B.C."/>
            <person name="Morowitz M.J."/>
            <person name="Banfield J.F."/>
        </authorList>
    </citation>
    <scope>NUCLEOTIDE SEQUENCE [LARGE SCALE GENOMIC DNA]</scope>
    <source>
        <strain evidence="11">S2_005_002_R2_33</strain>
    </source>
</reference>
<evidence type="ECO:0000256" key="5">
    <source>
        <dbReference type="ARBA" id="ARBA00022989"/>
    </source>
</evidence>
<evidence type="ECO:0000256" key="4">
    <source>
        <dbReference type="ARBA" id="ARBA00022692"/>
    </source>
</evidence>
<evidence type="ECO:0000259" key="9">
    <source>
        <dbReference type="Pfam" id="PF21082"/>
    </source>
</evidence>
<comment type="subunit">
    <text evidence="7">Homoheptamer.</text>
</comment>
<comment type="subcellular location">
    <subcellularLocation>
        <location evidence="7">Cell inner membrane</location>
        <topology evidence="7">Multi-pass membrane protein</topology>
    </subcellularLocation>
    <subcellularLocation>
        <location evidence="1">Cell membrane</location>
        <topology evidence="1">Multi-pass membrane protein</topology>
    </subcellularLocation>
</comment>
<feature type="domain" description="Mechanosensitive ion channel MscS C-terminal" evidence="9">
    <location>
        <begin position="282"/>
        <end position="364"/>
    </location>
</feature>
<dbReference type="InterPro" id="IPR006685">
    <property type="entry name" value="MscS_channel_2nd"/>
</dbReference>
<dbReference type="InterPro" id="IPR011014">
    <property type="entry name" value="MscS_channel_TM-2"/>
</dbReference>
<keyword evidence="7" id="KW-0407">Ion channel</keyword>
<feature type="domain" description="Mechanosensitive ion channel MscS" evidence="8">
    <location>
        <begin position="208"/>
        <end position="274"/>
    </location>
</feature>